<dbReference type="EMBL" id="JAUHPV010000001">
    <property type="protein sequence ID" value="MDN4471384.1"/>
    <property type="molecule type" value="Genomic_DNA"/>
</dbReference>
<proteinExistence type="predicted"/>
<accession>A0ABT8FXH6</accession>
<protein>
    <submittedName>
        <fullName evidence="1">Histidine phosphatase family protein</fullName>
        <ecNumber evidence="1">3.1.3.-</ecNumber>
    </submittedName>
</protein>
<dbReference type="InterPro" id="IPR050275">
    <property type="entry name" value="PGM_Phosphatase"/>
</dbReference>
<dbReference type="PANTHER" id="PTHR48100">
    <property type="entry name" value="BROAD-SPECIFICITY PHOSPHATASE YOR283W-RELATED"/>
    <property type="match status" value="1"/>
</dbReference>
<gene>
    <name evidence="1" type="ORF">QQX04_00070</name>
</gene>
<evidence type="ECO:0000313" key="2">
    <source>
        <dbReference type="Proteomes" id="UP001172738"/>
    </source>
</evidence>
<dbReference type="Pfam" id="PF00300">
    <property type="entry name" value="His_Phos_1"/>
    <property type="match status" value="1"/>
</dbReference>
<dbReference type="GO" id="GO:0016787">
    <property type="term" value="F:hydrolase activity"/>
    <property type="evidence" value="ECO:0007669"/>
    <property type="project" value="UniProtKB-KW"/>
</dbReference>
<sequence length="206" mass="23057">MPVVHLLRHGHVHNPEKVLYGRLPGFRLSDTGQAMARAVADDLRARGVDIRRVVASPLQRAQETARPIAEAYGLEIDTEPRIIEAGNIWEGSPLPSGPKDLLSLKSLWRLRNPFRPSWGEPYKEQTARMWAALRDAAATTPDGETIMVSHQLPIWVARSTFEHRSLVHDPRSRECGLASLTSFTFADGEAVSMEYREPAAHIEVPR</sequence>
<reference evidence="1" key="1">
    <citation type="submission" date="2023-06" db="EMBL/GenBank/DDBJ databases">
        <title>SYSU T00b26.</title>
        <authorList>
            <person name="Gao L."/>
            <person name="Fang B.-Z."/>
            <person name="Li W.-J."/>
        </authorList>
    </citation>
    <scope>NUCLEOTIDE SEQUENCE</scope>
    <source>
        <strain evidence="1">SYSU T00b26</strain>
    </source>
</reference>
<dbReference type="SMART" id="SM00855">
    <property type="entry name" value="PGAM"/>
    <property type="match status" value="1"/>
</dbReference>
<dbReference type="Proteomes" id="UP001172738">
    <property type="component" value="Unassembled WGS sequence"/>
</dbReference>
<keyword evidence="2" id="KW-1185">Reference proteome</keyword>
<dbReference type="EC" id="3.1.3.-" evidence="1"/>
<dbReference type="CDD" id="cd07067">
    <property type="entry name" value="HP_PGM_like"/>
    <property type="match status" value="1"/>
</dbReference>
<evidence type="ECO:0000313" key="1">
    <source>
        <dbReference type="EMBL" id="MDN4471384.1"/>
    </source>
</evidence>
<comment type="caution">
    <text evidence="1">The sequence shown here is derived from an EMBL/GenBank/DDBJ whole genome shotgun (WGS) entry which is preliminary data.</text>
</comment>
<keyword evidence="1" id="KW-0378">Hydrolase</keyword>
<dbReference type="InterPro" id="IPR013078">
    <property type="entry name" value="His_Pase_superF_clade-1"/>
</dbReference>
<dbReference type="SUPFAM" id="SSF53254">
    <property type="entry name" value="Phosphoglycerate mutase-like"/>
    <property type="match status" value="1"/>
</dbReference>
<dbReference type="InterPro" id="IPR029033">
    <property type="entry name" value="His_PPase_superfam"/>
</dbReference>
<dbReference type="RefSeq" id="WP_301124961.1">
    <property type="nucleotide sequence ID" value="NZ_JAUHPV010000001.1"/>
</dbReference>
<name>A0ABT8FXH6_9MICO</name>
<organism evidence="1 2">
    <name type="scientific">Demequina zhanjiangensis</name>
    <dbReference type="NCBI Taxonomy" id="3051659"/>
    <lineage>
        <taxon>Bacteria</taxon>
        <taxon>Bacillati</taxon>
        <taxon>Actinomycetota</taxon>
        <taxon>Actinomycetes</taxon>
        <taxon>Micrococcales</taxon>
        <taxon>Demequinaceae</taxon>
        <taxon>Demequina</taxon>
    </lineage>
</organism>
<dbReference type="PANTHER" id="PTHR48100:SF51">
    <property type="entry name" value="PHOSPHOGLYCERATE MUTASE"/>
    <property type="match status" value="1"/>
</dbReference>
<dbReference type="Gene3D" id="3.40.50.1240">
    <property type="entry name" value="Phosphoglycerate mutase-like"/>
    <property type="match status" value="1"/>
</dbReference>